<evidence type="ECO:0000313" key="3">
    <source>
        <dbReference type="Proteomes" id="UP000092730"/>
    </source>
</evidence>
<evidence type="ECO:0000313" key="1">
    <source>
        <dbReference type="EMBL" id="OCF21237.1"/>
    </source>
</evidence>
<accession>A0A1B9FR44</accession>
<reference evidence="2" key="4">
    <citation type="submission" date="2024-02" db="EMBL/GenBank/DDBJ databases">
        <title>Comparative genomics of Cryptococcus and Kwoniella reveals pathogenesis evolution and contrasting modes of karyotype evolution via chromosome fusion or intercentromeric recombination.</title>
        <authorList>
            <person name="Coelho M.A."/>
            <person name="David-Palma M."/>
            <person name="Shea T."/>
            <person name="Bowers K."/>
            <person name="McGinley-Smith S."/>
            <person name="Mohammad A.W."/>
            <person name="Gnirke A."/>
            <person name="Yurkov A.M."/>
            <person name="Nowrousian M."/>
            <person name="Sun S."/>
            <person name="Cuomo C.A."/>
            <person name="Heitman J."/>
        </authorList>
    </citation>
    <scope>NUCLEOTIDE SEQUENCE</scope>
    <source>
        <strain evidence="2">CBS 10118</strain>
    </source>
</reference>
<reference evidence="2" key="2">
    <citation type="submission" date="2013-07" db="EMBL/GenBank/DDBJ databases">
        <authorList>
            <consortium name="The Broad Institute Genome Sequencing Platform"/>
            <person name="Cuomo C."/>
            <person name="Litvintseva A."/>
            <person name="Chen Y."/>
            <person name="Heitman J."/>
            <person name="Sun S."/>
            <person name="Springer D."/>
            <person name="Dromer F."/>
            <person name="Young S.K."/>
            <person name="Zeng Q."/>
            <person name="Gargeya S."/>
            <person name="Fitzgerald M."/>
            <person name="Abouelleil A."/>
            <person name="Alvarado L."/>
            <person name="Berlin A.M."/>
            <person name="Chapman S.B."/>
            <person name="Dewar J."/>
            <person name="Goldberg J."/>
            <person name="Griggs A."/>
            <person name="Gujja S."/>
            <person name="Hansen M."/>
            <person name="Howarth C."/>
            <person name="Imamovic A."/>
            <person name="Larimer J."/>
            <person name="McCowan C."/>
            <person name="Murphy C."/>
            <person name="Pearson M."/>
            <person name="Priest M."/>
            <person name="Roberts A."/>
            <person name="Saif S."/>
            <person name="Shea T."/>
            <person name="Sykes S."/>
            <person name="Wortman J."/>
            <person name="Nusbaum C."/>
            <person name="Birren B."/>
        </authorList>
    </citation>
    <scope>NUCLEOTIDE SEQUENCE</scope>
    <source>
        <strain evidence="2">CBS 10118</strain>
    </source>
</reference>
<organism evidence="1">
    <name type="scientific">Kwoniella bestiolae CBS 10118</name>
    <dbReference type="NCBI Taxonomy" id="1296100"/>
    <lineage>
        <taxon>Eukaryota</taxon>
        <taxon>Fungi</taxon>
        <taxon>Dikarya</taxon>
        <taxon>Basidiomycota</taxon>
        <taxon>Agaricomycotina</taxon>
        <taxon>Tremellomycetes</taxon>
        <taxon>Tremellales</taxon>
        <taxon>Cryptococcaceae</taxon>
        <taxon>Kwoniella</taxon>
    </lineage>
</organism>
<dbReference type="EMBL" id="CP144543">
    <property type="protein sequence ID" value="WVW83002.1"/>
    <property type="molecule type" value="Genomic_DNA"/>
</dbReference>
<name>A0A1B9FR44_9TREE</name>
<dbReference type="VEuPathDB" id="FungiDB:I302_08909"/>
<reference evidence="1" key="3">
    <citation type="submission" date="2016-07" db="EMBL/GenBank/DDBJ databases">
        <title>Evolution of pathogenesis and genome organization in the Tremellales.</title>
        <authorList>
            <person name="Cuomo C."/>
            <person name="Litvintseva A."/>
            <person name="Heitman J."/>
            <person name="Chen Y."/>
            <person name="Sun S."/>
            <person name="Springer D."/>
            <person name="Dromer F."/>
            <person name="Young S."/>
            <person name="Zeng Q."/>
            <person name="Chapman S."/>
            <person name="Gujja S."/>
            <person name="Saif S."/>
            <person name="Birren B."/>
        </authorList>
    </citation>
    <scope>NUCLEOTIDE SEQUENCE</scope>
    <source>
        <strain evidence="1">CBS 10118</strain>
    </source>
</reference>
<reference evidence="1" key="1">
    <citation type="submission" date="2013-07" db="EMBL/GenBank/DDBJ databases">
        <title>The Genome Sequence of Cryptococcus bestiolae CBS10118.</title>
        <authorList>
            <consortium name="The Broad Institute Genome Sequencing Platform"/>
            <person name="Cuomo C."/>
            <person name="Litvintseva A."/>
            <person name="Chen Y."/>
            <person name="Heitman J."/>
            <person name="Sun S."/>
            <person name="Springer D."/>
            <person name="Dromer F."/>
            <person name="Young S.K."/>
            <person name="Zeng Q."/>
            <person name="Gargeya S."/>
            <person name="Fitzgerald M."/>
            <person name="Abouelleil A."/>
            <person name="Alvarado L."/>
            <person name="Berlin A.M."/>
            <person name="Chapman S.B."/>
            <person name="Dewar J."/>
            <person name="Goldberg J."/>
            <person name="Griggs A."/>
            <person name="Gujja S."/>
            <person name="Hansen M."/>
            <person name="Howarth C."/>
            <person name="Imamovic A."/>
            <person name="Larimer J."/>
            <person name="McCowan C."/>
            <person name="Murphy C."/>
            <person name="Pearson M."/>
            <person name="Priest M."/>
            <person name="Roberts A."/>
            <person name="Saif S."/>
            <person name="Shea T."/>
            <person name="Sykes S."/>
            <person name="Wortman J."/>
            <person name="Nusbaum C."/>
            <person name="Birren B."/>
        </authorList>
    </citation>
    <scope>NUCLEOTIDE SEQUENCE [LARGE SCALE GENOMIC DNA]</scope>
    <source>
        <strain evidence="1">CBS 10118</strain>
    </source>
</reference>
<dbReference type="AlphaFoldDB" id="A0A1B9FR44"/>
<dbReference type="Proteomes" id="UP000092730">
    <property type="component" value="Chromosome 3"/>
</dbReference>
<dbReference type="GeneID" id="30213308"/>
<dbReference type="EMBL" id="KV700382">
    <property type="protein sequence ID" value="OCF21237.1"/>
    <property type="molecule type" value="Genomic_DNA"/>
</dbReference>
<keyword evidence="3" id="KW-1185">Reference proteome</keyword>
<sequence>MVRNCEGDGLYIHSGVTLSRAHDGCHRDKWSRTLFSDIRQFVRTFTGHDNWGARTYTLKRPDDQLHVSPPPTNVQSPQPVLQLRQQTASMNAQISQPVLKLRQHNAVGSFAASAQSDSPERDRVRARPTGWLSQKDDSVCTRISYVHDALDGKWRLRAHLFNLEELMNTTPDKLYEANYRELERAGMTEERWREGRPKAAATLSTEPISIPNKMHEVLSSDPHSALTLTFRPEINGDSIRYTGEICNGTTARQIGNGPSGSVFFQPS</sequence>
<proteinExistence type="predicted"/>
<dbReference type="KEGG" id="kbi:30213308"/>
<evidence type="ECO:0000313" key="2">
    <source>
        <dbReference type="EMBL" id="WVW83002.1"/>
    </source>
</evidence>
<gene>
    <name evidence="1" type="ORF">I302_08909</name>
    <name evidence="2" type="ORF">I302_105018</name>
</gene>
<dbReference type="RefSeq" id="XP_019042307.1">
    <property type="nucleotide sequence ID" value="XM_019195484.1"/>
</dbReference>
<protein>
    <submittedName>
        <fullName evidence="1">Uncharacterized protein</fullName>
    </submittedName>
</protein>